<dbReference type="SUPFAM" id="SSF51569">
    <property type="entry name" value="Aldolase"/>
    <property type="match status" value="1"/>
</dbReference>
<proteinExistence type="inferred from homology"/>
<dbReference type="Pfam" id="PF01081">
    <property type="entry name" value="Aldolase"/>
    <property type="match status" value="1"/>
</dbReference>
<accession>A0ABT5KYH9</accession>
<comment type="catalytic activity">
    <reaction evidence="1">
        <text>2-dehydro-3-deoxy-6-phospho-D-gluconate = D-glyceraldehyde 3-phosphate + pyruvate</text>
        <dbReference type="Rhea" id="RHEA:17089"/>
        <dbReference type="ChEBI" id="CHEBI:15361"/>
        <dbReference type="ChEBI" id="CHEBI:57569"/>
        <dbReference type="ChEBI" id="CHEBI:59776"/>
        <dbReference type="EC" id="4.1.2.14"/>
    </reaction>
</comment>
<dbReference type="CDD" id="cd00452">
    <property type="entry name" value="KDPG_aldolase"/>
    <property type="match status" value="1"/>
</dbReference>
<evidence type="ECO:0000256" key="7">
    <source>
        <dbReference type="ARBA" id="ARBA00023270"/>
    </source>
</evidence>
<keyword evidence="10" id="KW-1185">Reference proteome</keyword>
<dbReference type="NCBIfam" id="NF004325">
    <property type="entry name" value="PRK05718.1"/>
    <property type="match status" value="1"/>
</dbReference>
<keyword evidence="6" id="KW-0456">Lyase</keyword>
<protein>
    <recommendedName>
        <fullName evidence="5">2-dehydro-3-deoxy-phosphogluconate aldolase</fullName>
        <ecNumber evidence="5">4.1.2.14</ecNumber>
    </recommendedName>
</protein>
<comment type="pathway">
    <text evidence="2">Carbohydrate acid metabolism; 2-dehydro-3-deoxy-D-gluconate degradation; D-glyceraldehyde 3-phosphate and pyruvate from 2-dehydro-3-deoxy-D-gluconate: step 2/2.</text>
</comment>
<dbReference type="NCBIfam" id="TIGR01182">
    <property type="entry name" value="eda"/>
    <property type="match status" value="1"/>
</dbReference>
<evidence type="ECO:0000256" key="1">
    <source>
        <dbReference type="ARBA" id="ARBA00000654"/>
    </source>
</evidence>
<evidence type="ECO:0000256" key="8">
    <source>
        <dbReference type="ARBA" id="ARBA00023277"/>
    </source>
</evidence>
<organism evidence="9 10">
    <name type="scientific">Roseateles koreensis</name>
    <dbReference type="NCBI Taxonomy" id="2987526"/>
    <lineage>
        <taxon>Bacteria</taxon>
        <taxon>Pseudomonadati</taxon>
        <taxon>Pseudomonadota</taxon>
        <taxon>Betaproteobacteria</taxon>
        <taxon>Burkholderiales</taxon>
        <taxon>Sphaerotilaceae</taxon>
        <taxon>Roseateles</taxon>
    </lineage>
</organism>
<dbReference type="InterPro" id="IPR031337">
    <property type="entry name" value="KDPG/KHG_AS_1"/>
</dbReference>
<evidence type="ECO:0000256" key="6">
    <source>
        <dbReference type="ARBA" id="ARBA00023239"/>
    </source>
</evidence>
<dbReference type="EMBL" id="JAQQXS010000017">
    <property type="protein sequence ID" value="MDC8786861.1"/>
    <property type="molecule type" value="Genomic_DNA"/>
</dbReference>
<dbReference type="PANTHER" id="PTHR30246:SF1">
    <property type="entry name" value="2-DEHYDRO-3-DEOXY-6-PHOSPHOGALACTONATE ALDOLASE-RELATED"/>
    <property type="match status" value="1"/>
</dbReference>
<comment type="similarity">
    <text evidence="3">Belongs to the KHG/KDPG aldolase family.</text>
</comment>
<reference evidence="9 10" key="1">
    <citation type="submission" date="2022-10" db="EMBL/GenBank/DDBJ databases">
        <title>paucibacter sp. hw8 Genome sequencing.</title>
        <authorList>
            <person name="Park S."/>
        </authorList>
    </citation>
    <scope>NUCLEOTIDE SEQUENCE [LARGE SCALE GENOMIC DNA]</scope>
    <source>
        <strain evidence="10">hw8</strain>
    </source>
</reference>
<gene>
    <name evidence="9" type="ORF">PRZ01_16860</name>
</gene>
<evidence type="ECO:0000256" key="2">
    <source>
        <dbReference type="ARBA" id="ARBA00004736"/>
    </source>
</evidence>
<dbReference type="PROSITE" id="PS00160">
    <property type="entry name" value="ALDOLASE_KDPG_KHG_2"/>
    <property type="match status" value="1"/>
</dbReference>
<evidence type="ECO:0000256" key="5">
    <source>
        <dbReference type="ARBA" id="ARBA00013063"/>
    </source>
</evidence>
<dbReference type="RefSeq" id="WP_273597972.1">
    <property type="nucleotide sequence ID" value="NZ_JAQQXS010000017.1"/>
</dbReference>
<comment type="subunit">
    <text evidence="4">Homotrimer.</text>
</comment>
<dbReference type="PROSITE" id="PS00159">
    <property type="entry name" value="ALDOLASE_KDPG_KHG_1"/>
    <property type="match status" value="1"/>
</dbReference>
<keyword evidence="8" id="KW-0119">Carbohydrate metabolism</keyword>
<dbReference type="Gene3D" id="3.20.20.70">
    <property type="entry name" value="Aldolase class I"/>
    <property type="match status" value="1"/>
</dbReference>
<name>A0ABT5KYH9_9BURK</name>
<evidence type="ECO:0000256" key="4">
    <source>
        <dbReference type="ARBA" id="ARBA00011233"/>
    </source>
</evidence>
<evidence type="ECO:0000256" key="3">
    <source>
        <dbReference type="ARBA" id="ARBA00006906"/>
    </source>
</evidence>
<comment type="caution">
    <text evidence="9">The sequence shown here is derived from an EMBL/GenBank/DDBJ whole genome shotgun (WGS) entry which is preliminary data.</text>
</comment>
<dbReference type="EC" id="4.1.2.14" evidence="5"/>
<dbReference type="PANTHER" id="PTHR30246">
    <property type="entry name" value="2-KETO-3-DEOXY-6-PHOSPHOGLUCONATE ALDOLASE"/>
    <property type="match status" value="1"/>
</dbReference>
<sequence>MSKNTLSLASHGPVIPVIVIQRLEDAVPLAQALVAGGVKVLEVTLRTPVALKAMEAMARAVPEAIVGAGTLRSVADVQAARDAGCQFGVSPGYTDAIGQACLDKGLPLLPGVSTASEVMQANAAGYSFLKLFPAVAVGGINLLKALSGPFPDVVFCPTGGITLETAPQFLKLPNVKVCGGSWLTPQDAIDAGDWARITRLAVEAAAVSRG</sequence>
<dbReference type="InterPro" id="IPR013785">
    <property type="entry name" value="Aldolase_TIM"/>
</dbReference>
<keyword evidence="7" id="KW-0704">Schiff base</keyword>
<dbReference type="Proteomes" id="UP001219862">
    <property type="component" value="Unassembled WGS sequence"/>
</dbReference>
<dbReference type="InterPro" id="IPR000887">
    <property type="entry name" value="Aldlse_KDPG_KHG"/>
</dbReference>
<evidence type="ECO:0000313" key="10">
    <source>
        <dbReference type="Proteomes" id="UP001219862"/>
    </source>
</evidence>
<evidence type="ECO:0000313" key="9">
    <source>
        <dbReference type="EMBL" id="MDC8786861.1"/>
    </source>
</evidence>
<dbReference type="InterPro" id="IPR031338">
    <property type="entry name" value="KDPG/KHG_AS_2"/>
</dbReference>